<keyword evidence="1" id="KW-0418">Kinase</keyword>
<dbReference type="NCBIfam" id="NF041045">
    <property type="entry name" value="RsbA_anti_sig"/>
    <property type="match status" value="1"/>
</dbReference>
<gene>
    <name evidence="4" type="ORF">AVDCRST_MAG69-1521</name>
</gene>
<dbReference type="CDD" id="cd16936">
    <property type="entry name" value="HATPase_RsbW-like"/>
    <property type="match status" value="1"/>
</dbReference>
<evidence type="ECO:0008006" key="5">
    <source>
        <dbReference type="Google" id="ProtNLM"/>
    </source>
</evidence>
<keyword evidence="1" id="KW-0808">Transferase</keyword>
<dbReference type="InterPro" id="IPR003594">
    <property type="entry name" value="HATPase_dom"/>
</dbReference>
<accession>A0A6J4SC08</accession>
<dbReference type="InterPro" id="IPR036890">
    <property type="entry name" value="HATPase_C_sf"/>
</dbReference>
<dbReference type="GO" id="GO:0004674">
    <property type="term" value="F:protein serine/threonine kinase activity"/>
    <property type="evidence" value="ECO:0007669"/>
    <property type="project" value="UniProtKB-KW"/>
</dbReference>
<reference evidence="4" key="1">
    <citation type="submission" date="2020-02" db="EMBL/GenBank/DDBJ databases">
        <authorList>
            <person name="Meier V. D."/>
        </authorList>
    </citation>
    <scope>NUCLEOTIDE SEQUENCE</scope>
    <source>
        <strain evidence="4">AVDCRST_MAG69</strain>
    </source>
</reference>
<organism evidence="4">
    <name type="scientific">uncultured Solirubrobacteraceae bacterium</name>
    <dbReference type="NCBI Taxonomy" id="1162706"/>
    <lineage>
        <taxon>Bacteria</taxon>
        <taxon>Bacillati</taxon>
        <taxon>Actinomycetota</taxon>
        <taxon>Thermoleophilia</taxon>
        <taxon>Solirubrobacterales</taxon>
        <taxon>Solirubrobacteraceae</taxon>
        <taxon>environmental samples</taxon>
    </lineage>
</organism>
<dbReference type="InterPro" id="IPR050267">
    <property type="entry name" value="Anti-sigma-factor_SerPK"/>
</dbReference>
<dbReference type="Pfam" id="PF13581">
    <property type="entry name" value="HATPase_c_2"/>
    <property type="match status" value="1"/>
</dbReference>
<dbReference type="InterPro" id="IPR047718">
    <property type="entry name" value="RsbA-like_anti_sig"/>
</dbReference>
<keyword evidence="1" id="KW-0723">Serine/threonine-protein kinase</keyword>
<dbReference type="PANTHER" id="PTHR35526">
    <property type="entry name" value="ANTI-SIGMA-F FACTOR RSBW-RELATED"/>
    <property type="match status" value="1"/>
</dbReference>
<dbReference type="SUPFAM" id="SSF55874">
    <property type="entry name" value="ATPase domain of HSP90 chaperone/DNA topoisomerase II/histidine kinase"/>
    <property type="match status" value="1"/>
</dbReference>
<evidence type="ECO:0000313" key="4">
    <source>
        <dbReference type="EMBL" id="CAA9494311.1"/>
    </source>
</evidence>
<dbReference type="AlphaFoldDB" id="A0A6J4SC08"/>
<dbReference type="Gene3D" id="3.30.565.10">
    <property type="entry name" value="Histidine kinase-like ATPase, C-terminal domain"/>
    <property type="match status" value="1"/>
</dbReference>
<dbReference type="Pfam" id="PF14417">
    <property type="entry name" value="MEDS"/>
    <property type="match status" value="1"/>
</dbReference>
<dbReference type="PANTHER" id="PTHR35526:SF3">
    <property type="entry name" value="ANTI-SIGMA-F FACTOR RSBW"/>
    <property type="match status" value="1"/>
</dbReference>
<protein>
    <recommendedName>
        <fullName evidence="5">Sensor histidine kinase</fullName>
    </recommendedName>
</protein>
<feature type="domain" description="Histidine kinase/HSP90-like ATPase" evidence="2">
    <location>
        <begin position="265"/>
        <end position="378"/>
    </location>
</feature>
<sequence>MRGTSRSLPRLDCAVPADALPRWAGARRGVRRIWREGHNIARRTAFSPIPSCESTPPSPAPARPPILQVPDAKTSQPFRHEALLYEGLDQLVERTVPLIREALEAEQPVAFAMLAAKNDAVREELGDDAGAVRFFDMAELGRNPARIIPALHSFTAEQAPPGRRPVGIGEPIWSGRSSHELVECQLHEALINVAFAPEDPYQIVCAYDVAALDPAIVHEARCTHPHVIDNGADPVSREYRGALDVASPFDIALPRPAARPAVLSFDYDTLGDVRELVLRHAERVGLGPTRTDNLVIAAHELAANSVRHGGGNGILRVWQEEDLLVCEVKDRGHITDPLVGRRLPSMEEAGGLGLWIVNQVCDLVQIRSSATTGTVVRLLMRLDGRPVVSA</sequence>
<evidence type="ECO:0000256" key="1">
    <source>
        <dbReference type="ARBA" id="ARBA00022527"/>
    </source>
</evidence>
<proteinExistence type="predicted"/>
<evidence type="ECO:0000259" key="2">
    <source>
        <dbReference type="Pfam" id="PF13581"/>
    </source>
</evidence>
<evidence type="ECO:0000259" key="3">
    <source>
        <dbReference type="Pfam" id="PF14417"/>
    </source>
</evidence>
<dbReference type="EMBL" id="CADCVP010000162">
    <property type="protein sequence ID" value="CAA9494311.1"/>
    <property type="molecule type" value="Genomic_DNA"/>
</dbReference>
<dbReference type="InterPro" id="IPR025847">
    <property type="entry name" value="MEDS_domain"/>
</dbReference>
<name>A0A6J4SC08_9ACTN</name>
<feature type="domain" description="MEDS" evidence="3">
    <location>
        <begin position="79"/>
        <end position="225"/>
    </location>
</feature>